<reference evidence="2 3" key="1">
    <citation type="submission" date="2018-04" db="EMBL/GenBank/DDBJ databases">
        <title>The genome of golden apple snail Pomacea canaliculata provides insight into stress tolerance and invasive adaptation.</title>
        <authorList>
            <person name="Liu C."/>
            <person name="Liu B."/>
            <person name="Ren Y."/>
            <person name="Zhang Y."/>
            <person name="Wang H."/>
            <person name="Li S."/>
            <person name="Jiang F."/>
            <person name="Yin L."/>
            <person name="Zhang G."/>
            <person name="Qian W."/>
            <person name="Fan W."/>
        </authorList>
    </citation>
    <scope>NUCLEOTIDE SEQUENCE [LARGE SCALE GENOMIC DNA]</scope>
    <source>
        <strain evidence="2">SZHN2017</strain>
        <tissue evidence="2">Muscle</tissue>
    </source>
</reference>
<gene>
    <name evidence="2" type="ORF">C0Q70_05198</name>
</gene>
<keyword evidence="1" id="KW-0812">Transmembrane</keyword>
<dbReference type="PANTHER" id="PTHR15460">
    <property type="entry name" value="PEROXISOMAL MEMBRANE PROTEIN 4"/>
    <property type="match status" value="1"/>
</dbReference>
<organism evidence="2 3">
    <name type="scientific">Pomacea canaliculata</name>
    <name type="common">Golden apple snail</name>
    <dbReference type="NCBI Taxonomy" id="400727"/>
    <lineage>
        <taxon>Eukaryota</taxon>
        <taxon>Metazoa</taxon>
        <taxon>Spiralia</taxon>
        <taxon>Lophotrochozoa</taxon>
        <taxon>Mollusca</taxon>
        <taxon>Gastropoda</taxon>
        <taxon>Caenogastropoda</taxon>
        <taxon>Architaenioglossa</taxon>
        <taxon>Ampullarioidea</taxon>
        <taxon>Ampullariidae</taxon>
        <taxon>Pomacea</taxon>
    </lineage>
</organism>
<dbReference type="STRING" id="400727.A0A2T7PKH5"/>
<comment type="caution">
    <text evidence="2">The sequence shown here is derived from an EMBL/GenBank/DDBJ whole genome shotgun (WGS) entry which is preliminary data.</text>
</comment>
<keyword evidence="1" id="KW-0472">Membrane</keyword>
<feature type="transmembrane region" description="Helical" evidence="1">
    <location>
        <begin position="54"/>
        <end position="75"/>
    </location>
</feature>
<proteinExistence type="predicted"/>
<protein>
    <submittedName>
        <fullName evidence="2">Uncharacterized protein</fullName>
    </submittedName>
</protein>
<name>A0A2T7PKH5_POMCA</name>
<keyword evidence="3" id="KW-1185">Reference proteome</keyword>
<dbReference type="Proteomes" id="UP000245119">
    <property type="component" value="Linkage Group LG3"/>
</dbReference>
<dbReference type="OrthoDB" id="39659at2759"/>
<dbReference type="AlphaFoldDB" id="A0A2T7PKH5"/>
<dbReference type="EMBL" id="PZQS01000003">
    <property type="protein sequence ID" value="PVD33936.1"/>
    <property type="molecule type" value="Genomic_DNA"/>
</dbReference>
<evidence type="ECO:0000313" key="3">
    <source>
        <dbReference type="Proteomes" id="UP000245119"/>
    </source>
</evidence>
<dbReference type="InterPro" id="IPR019531">
    <property type="entry name" value="Pmp4"/>
</dbReference>
<sequence length="139" mass="15844">MLSDSSTVRELASRCQVSLYADHEQCWQSVLASVGDVSTFTPWPSGSQRIEMCIGALINLYLLSRIIYALIRLAVKRGYISQPRGPVFPWFAAGVWGVVLWLFEHEADTLQPSLKSSMTYLYHDSNFWSSLRNFLIHNK</sequence>
<dbReference type="PANTHER" id="PTHR15460:SF3">
    <property type="entry name" value="PEROXISOMAL MEMBRANE PROTEIN 4"/>
    <property type="match status" value="1"/>
</dbReference>
<evidence type="ECO:0000256" key="1">
    <source>
        <dbReference type="SAM" id="Phobius"/>
    </source>
</evidence>
<feature type="transmembrane region" description="Helical" evidence="1">
    <location>
        <begin position="87"/>
        <end position="103"/>
    </location>
</feature>
<keyword evidence="1" id="KW-1133">Transmembrane helix</keyword>
<evidence type="ECO:0000313" key="2">
    <source>
        <dbReference type="EMBL" id="PVD33936.1"/>
    </source>
</evidence>
<accession>A0A2T7PKH5</accession>
<dbReference type="GO" id="GO:0005778">
    <property type="term" value="C:peroxisomal membrane"/>
    <property type="evidence" value="ECO:0007669"/>
    <property type="project" value="TreeGrafter"/>
</dbReference>